<protein>
    <recommendedName>
        <fullName evidence="4">Carboxypeptidase regulatory-like domain-containing protein</fullName>
    </recommendedName>
</protein>
<feature type="chain" id="PRO_5040728293" description="Carboxypeptidase regulatory-like domain-containing protein" evidence="1">
    <location>
        <begin position="27"/>
        <end position="605"/>
    </location>
</feature>
<dbReference type="RefSeq" id="WP_218546226.1">
    <property type="nucleotide sequence ID" value="NZ_JAGSPD010000007.1"/>
</dbReference>
<reference evidence="2" key="1">
    <citation type="submission" date="2021-04" db="EMBL/GenBank/DDBJ databases">
        <authorList>
            <person name="Pira H."/>
            <person name="Risdian C."/>
            <person name="Wink J."/>
        </authorList>
    </citation>
    <scope>NUCLEOTIDE SEQUENCE</scope>
    <source>
        <strain evidence="2">WHY3</strain>
    </source>
</reference>
<evidence type="ECO:0000313" key="3">
    <source>
        <dbReference type="Proteomes" id="UP001138894"/>
    </source>
</evidence>
<name>A0A9X1FBB3_9FLAO</name>
<feature type="signal peptide" evidence="1">
    <location>
        <begin position="1"/>
        <end position="26"/>
    </location>
</feature>
<keyword evidence="3" id="KW-1185">Reference proteome</keyword>
<keyword evidence="1" id="KW-0732">Signal</keyword>
<dbReference type="Proteomes" id="UP001138894">
    <property type="component" value="Unassembled WGS sequence"/>
</dbReference>
<evidence type="ECO:0000313" key="2">
    <source>
        <dbReference type="EMBL" id="MBV7269495.1"/>
    </source>
</evidence>
<accession>A0A9X1FBB3</accession>
<evidence type="ECO:0008006" key="4">
    <source>
        <dbReference type="Google" id="ProtNLM"/>
    </source>
</evidence>
<proteinExistence type="predicted"/>
<dbReference type="AlphaFoldDB" id="A0A9X1FBB3"/>
<comment type="caution">
    <text evidence="2">The sequence shown here is derived from an EMBL/GenBank/DDBJ whole genome shotgun (WGS) entry which is preliminary data.</text>
</comment>
<sequence length="605" mass="65279">MKNIKNFPNLILMLLLSLFLATSCEKDDGGSGSGEQQENIPDTFSEYFGNQISRDFLGNVIDTDRNPIEGVTITIGNQTAITDSNGIFILNDANVNERFGYIKAEKTGYIHGSRSVVPSNGTNKVTIMLLDATVTGTVNSGTSETITANGGSSVSFDGNFMKEDGSAYSGSVDVIMHHLDPSDEDMSMQMPGMLYAQNEDGAERMLQTLGMLAVELRGSGGEDLNLAEGSTSEIKIPVDASLISIAPATIPLWYFDEVNGYWKEEGVATLQGNMYVGTVSHFSFWNCDIPAQAITLCVTVTDEDGNALNNLNVTITSGTFGTRGGYTNENGEVCGYVPSNESLELNVYSYELCGDATLLTEIVGPFSTDSSISVILPSNPDIIQETITGNFNTCSGDAVTDGYVQVSYGNQTFTDVVSDGTFEVNLLRCTDNDTFGIEGSDFVNLQSTDSISYTFTTPLTNIGTISACNTITEFIQYTIDDGDSVFLTENIDASFYMSGDMLPRLGISSYSNDQEDFFYFQFRLNDNPPYTGEYLANGFGDAIGFGSESQDLPFFDANPNNTVISNITSFGDVGDYIDINFSGDFVSVNGNISSVTGIIHVLRDN</sequence>
<organism evidence="2 3">
    <name type="scientific">Winogradskyella luteola</name>
    <dbReference type="NCBI Taxonomy" id="2828330"/>
    <lineage>
        <taxon>Bacteria</taxon>
        <taxon>Pseudomonadati</taxon>
        <taxon>Bacteroidota</taxon>
        <taxon>Flavobacteriia</taxon>
        <taxon>Flavobacteriales</taxon>
        <taxon>Flavobacteriaceae</taxon>
        <taxon>Winogradskyella</taxon>
    </lineage>
</organism>
<dbReference type="PROSITE" id="PS51257">
    <property type="entry name" value="PROKAR_LIPOPROTEIN"/>
    <property type="match status" value="1"/>
</dbReference>
<evidence type="ECO:0000256" key="1">
    <source>
        <dbReference type="SAM" id="SignalP"/>
    </source>
</evidence>
<gene>
    <name evidence="2" type="ORF">KCG49_09885</name>
</gene>
<dbReference type="EMBL" id="JAGSPD010000007">
    <property type="protein sequence ID" value="MBV7269495.1"/>
    <property type="molecule type" value="Genomic_DNA"/>
</dbReference>